<sequence length="210" mass="23112">MVAAGLVAMGLLLVWVLPQWQQRQVLIRNRDSILQKQQQLDQQRQALATAQQQVQQEVNRQAQILALIAPTHQLDTMLTALAEAAQAHNVHLVRYEPRQPVGVAPSAPAAQAGEDASATTEAEQKPDGSAGDPLLATGLKKQEVLLTFEGDYDNILAVLQRLELLQPLTVAHDVKLEAHSPSADQPRSTRTATTRMNLRLTVYMRAQEAR</sequence>
<organism evidence="3 4">
    <name type="scientific">Candidatus Synechococcus spongiarum 15L</name>
    <dbReference type="NCBI Taxonomy" id="1608419"/>
    <lineage>
        <taxon>Bacteria</taxon>
        <taxon>Bacillati</taxon>
        <taxon>Cyanobacteriota</taxon>
        <taxon>Cyanophyceae</taxon>
        <taxon>Synechococcales</taxon>
        <taxon>Synechococcaceae</taxon>
        <taxon>Synechococcus</taxon>
    </lineage>
</organism>
<dbReference type="AlphaFoldDB" id="A0A0G8ASE3"/>
<name>A0A0G8ASE3_9SYNE</name>
<evidence type="ECO:0008006" key="5">
    <source>
        <dbReference type="Google" id="ProtNLM"/>
    </source>
</evidence>
<comment type="caution">
    <text evidence="3">The sequence shown here is derived from an EMBL/GenBank/DDBJ whole genome shotgun (WGS) entry which is preliminary data.</text>
</comment>
<keyword evidence="1" id="KW-0175">Coiled coil</keyword>
<evidence type="ECO:0000313" key="4">
    <source>
        <dbReference type="Proteomes" id="UP000035037"/>
    </source>
</evidence>
<dbReference type="PATRIC" id="fig|1608419.3.peg.1137"/>
<dbReference type="EMBL" id="JYFQ01000201">
    <property type="protein sequence ID" value="KKZ10198.1"/>
    <property type="molecule type" value="Genomic_DNA"/>
</dbReference>
<feature type="coiled-coil region" evidence="1">
    <location>
        <begin position="33"/>
        <end position="60"/>
    </location>
</feature>
<reference evidence="3 4" key="1">
    <citation type="submission" date="2015-02" db="EMBL/GenBank/DDBJ databases">
        <authorList>
            <person name="Slaby B."/>
            <person name="Hentschel U."/>
        </authorList>
    </citation>
    <scope>NUCLEOTIDE SEQUENCE [LARGE SCALE GENOMIC DNA]</scope>
    <source>
        <strain evidence="3">15L</strain>
    </source>
</reference>
<evidence type="ECO:0000256" key="1">
    <source>
        <dbReference type="SAM" id="Coils"/>
    </source>
</evidence>
<reference evidence="3 4" key="2">
    <citation type="submission" date="2015-05" db="EMBL/GenBank/DDBJ databases">
        <title>Lifestyle Evolution in Cyanobacterial Symbionts of Sponges.</title>
        <authorList>
            <person name="Burgsdorf I."/>
            <person name="Slaby B.M."/>
            <person name="Handley K.M."/>
            <person name="Haber M."/>
            <person name="Blom J."/>
            <person name="Marshall C.W."/>
            <person name="Gilbert J.A."/>
            <person name="Hentschel U."/>
            <person name="Steindler L."/>
        </authorList>
    </citation>
    <scope>NUCLEOTIDE SEQUENCE [LARGE SCALE GENOMIC DNA]</scope>
    <source>
        <strain evidence="3">15L</strain>
    </source>
</reference>
<dbReference type="InterPro" id="IPR014717">
    <property type="entry name" value="Transl_elong_EF1B/ribsomal_bS6"/>
</dbReference>
<protein>
    <recommendedName>
        <fullName evidence="5">Pilus assembly protein PilO</fullName>
    </recommendedName>
</protein>
<feature type="region of interest" description="Disordered" evidence="2">
    <location>
        <begin position="101"/>
        <end position="134"/>
    </location>
</feature>
<gene>
    <name evidence="3" type="ORF">TQ37_09215</name>
</gene>
<proteinExistence type="predicted"/>
<evidence type="ECO:0000313" key="3">
    <source>
        <dbReference type="EMBL" id="KKZ10198.1"/>
    </source>
</evidence>
<dbReference type="Gene3D" id="3.30.70.60">
    <property type="match status" value="1"/>
</dbReference>
<accession>A0A0G8ASE3</accession>
<evidence type="ECO:0000256" key="2">
    <source>
        <dbReference type="SAM" id="MobiDB-lite"/>
    </source>
</evidence>
<dbReference type="Proteomes" id="UP000035037">
    <property type="component" value="Unassembled WGS sequence"/>
</dbReference>